<proteinExistence type="predicted"/>
<dbReference type="GO" id="GO:0140359">
    <property type="term" value="F:ABC-type transporter activity"/>
    <property type="evidence" value="ECO:0007669"/>
    <property type="project" value="InterPro"/>
</dbReference>
<keyword evidence="1" id="KW-1133">Transmembrane helix</keyword>
<dbReference type="AlphaFoldDB" id="A0A516G8C0"/>
<keyword evidence="3" id="KW-1185">Reference proteome</keyword>
<dbReference type="PANTHER" id="PTHR37305:SF1">
    <property type="entry name" value="MEMBRANE PROTEIN"/>
    <property type="match status" value="1"/>
</dbReference>
<dbReference type="GO" id="GO:0005886">
    <property type="term" value="C:plasma membrane"/>
    <property type="evidence" value="ECO:0007669"/>
    <property type="project" value="UniProtKB-SubCell"/>
</dbReference>
<keyword evidence="1" id="KW-0472">Membrane</keyword>
<protein>
    <submittedName>
        <fullName evidence="2">ABC transporter permease subunit</fullName>
    </submittedName>
</protein>
<dbReference type="PANTHER" id="PTHR37305">
    <property type="entry name" value="INTEGRAL MEMBRANE PROTEIN-RELATED"/>
    <property type="match status" value="1"/>
</dbReference>
<gene>
    <name evidence="2" type="ORF">FNH13_04955</name>
</gene>
<dbReference type="Proteomes" id="UP000315395">
    <property type="component" value="Chromosome"/>
</dbReference>
<evidence type="ECO:0000313" key="3">
    <source>
        <dbReference type="Proteomes" id="UP000315395"/>
    </source>
</evidence>
<organism evidence="2 3">
    <name type="scientific">Ornithinimicrobium ciconiae</name>
    <dbReference type="NCBI Taxonomy" id="2594265"/>
    <lineage>
        <taxon>Bacteria</taxon>
        <taxon>Bacillati</taxon>
        <taxon>Actinomycetota</taxon>
        <taxon>Actinomycetes</taxon>
        <taxon>Micrococcales</taxon>
        <taxon>Ornithinimicrobiaceae</taxon>
        <taxon>Ornithinimicrobium</taxon>
    </lineage>
</organism>
<dbReference type="RefSeq" id="WP_143782450.1">
    <property type="nucleotide sequence ID" value="NZ_CP041616.1"/>
</dbReference>
<dbReference type="EMBL" id="CP041616">
    <property type="protein sequence ID" value="QDO87773.1"/>
    <property type="molecule type" value="Genomic_DNA"/>
</dbReference>
<name>A0A516G8C0_9MICO</name>
<evidence type="ECO:0000313" key="2">
    <source>
        <dbReference type="EMBL" id="QDO87773.1"/>
    </source>
</evidence>
<evidence type="ECO:0000256" key="1">
    <source>
        <dbReference type="SAM" id="Phobius"/>
    </source>
</evidence>
<dbReference type="OrthoDB" id="5146799at2"/>
<feature type="transmembrane region" description="Helical" evidence="1">
    <location>
        <begin position="204"/>
        <end position="228"/>
    </location>
</feature>
<dbReference type="KEGG" id="orz:FNH13_04955"/>
<feature type="transmembrane region" description="Helical" evidence="1">
    <location>
        <begin position="164"/>
        <end position="184"/>
    </location>
</feature>
<feature type="transmembrane region" description="Helical" evidence="1">
    <location>
        <begin position="94"/>
        <end position="123"/>
    </location>
</feature>
<feature type="transmembrane region" description="Helical" evidence="1">
    <location>
        <begin position="129"/>
        <end position="152"/>
    </location>
</feature>
<keyword evidence="1" id="KW-0812">Transmembrane</keyword>
<sequence>MNPTIARLAVQSLFGQKRWWVLVALPLLLIGLCALVQILTRGDAAATSFEAVIVVFGLGLVLPLVALLVTTGVLGPEIDDGSIVYLLSKPISRFAIALSKLAVAVVVTIVLGAGSLLVAGLILDPSSPGRAIAVGVGSAVAGTAYCSAFVMFSAINRHGMISGLIYVLVFEGLLASWLSGLRYVSVSAFGRRIAEGFDESLNLVAGNLPLAYAWIASLVVIVAGYWVAGLRLSRFQLRGDE</sequence>
<accession>A0A516G8C0</accession>
<feature type="transmembrane region" description="Helical" evidence="1">
    <location>
        <begin position="20"/>
        <end position="39"/>
    </location>
</feature>
<reference evidence="2 3" key="1">
    <citation type="submission" date="2019-07" db="EMBL/GenBank/DDBJ databases">
        <title>complete genome sequencing of Ornithinimicrobium sp. H23M54.</title>
        <authorList>
            <person name="Bae J.-W."/>
            <person name="Lee S.-Y."/>
        </authorList>
    </citation>
    <scope>NUCLEOTIDE SEQUENCE [LARGE SCALE GENOMIC DNA]</scope>
    <source>
        <strain evidence="2 3">H23M54</strain>
    </source>
</reference>
<feature type="transmembrane region" description="Helical" evidence="1">
    <location>
        <begin position="51"/>
        <end position="74"/>
    </location>
</feature>
<dbReference type="Pfam" id="PF12730">
    <property type="entry name" value="ABC2_membrane_4"/>
    <property type="match status" value="1"/>
</dbReference>